<dbReference type="STRING" id="64969.SAMN02745127_00775"/>
<comment type="caution">
    <text evidence="5">The sequence shown here is derived from an EMBL/GenBank/DDBJ whole genome shotgun (WGS) entry which is preliminary data.</text>
</comment>
<keyword evidence="2 4" id="KW-0808">Transferase</keyword>
<dbReference type="SUPFAM" id="SSF55729">
    <property type="entry name" value="Acyl-CoA N-acyltransferases (Nat)"/>
    <property type="match status" value="1"/>
</dbReference>
<comment type="catalytic activity">
    <reaction evidence="4">
        <text>N-terminal L-arginyl-[protein] + L-leucyl-tRNA(Leu) = N-terminal L-leucyl-L-arginyl-[protein] + tRNA(Leu) + H(+)</text>
        <dbReference type="Rhea" id="RHEA:50416"/>
        <dbReference type="Rhea" id="RHEA-COMP:9613"/>
        <dbReference type="Rhea" id="RHEA-COMP:9622"/>
        <dbReference type="Rhea" id="RHEA-COMP:12672"/>
        <dbReference type="Rhea" id="RHEA-COMP:12673"/>
        <dbReference type="ChEBI" id="CHEBI:15378"/>
        <dbReference type="ChEBI" id="CHEBI:64719"/>
        <dbReference type="ChEBI" id="CHEBI:78442"/>
        <dbReference type="ChEBI" id="CHEBI:78494"/>
        <dbReference type="ChEBI" id="CHEBI:133044"/>
        <dbReference type="EC" id="2.3.2.6"/>
    </reaction>
</comment>
<comment type="function">
    <text evidence="4">Functions in the N-end rule pathway of protein degradation where it conjugates Leu, Phe and, less efficiently, Met from aminoacyl-tRNAs to the N-termini of proteins containing an N-terminal arginine or lysine.</text>
</comment>
<dbReference type="PANTHER" id="PTHR30098:SF2">
    <property type="entry name" value="LEUCYL_PHENYLALANYL-TRNA--PROTEIN TRANSFERASE"/>
    <property type="match status" value="1"/>
</dbReference>
<evidence type="ECO:0000256" key="1">
    <source>
        <dbReference type="ARBA" id="ARBA00022490"/>
    </source>
</evidence>
<evidence type="ECO:0000256" key="4">
    <source>
        <dbReference type="HAMAP-Rule" id="MF_00688"/>
    </source>
</evidence>
<dbReference type="InterPro" id="IPR042221">
    <property type="entry name" value="Leu/Phe-tRNA_Trfase_N"/>
</dbReference>
<dbReference type="FunFam" id="3.40.630.70:FF:000001">
    <property type="entry name" value="Leucyl/phenylalanyl-tRNA--protein transferase"/>
    <property type="match status" value="1"/>
</dbReference>
<organism evidence="5 6">
    <name type="scientific">Oceanospirillum multiglobuliferum</name>
    <dbReference type="NCBI Taxonomy" id="64969"/>
    <lineage>
        <taxon>Bacteria</taxon>
        <taxon>Pseudomonadati</taxon>
        <taxon>Pseudomonadota</taxon>
        <taxon>Gammaproteobacteria</taxon>
        <taxon>Oceanospirillales</taxon>
        <taxon>Oceanospirillaceae</taxon>
        <taxon>Oceanospirillum</taxon>
    </lineage>
</organism>
<evidence type="ECO:0000313" key="6">
    <source>
        <dbReference type="Proteomes" id="UP000191418"/>
    </source>
</evidence>
<reference evidence="5 6" key="1">
    <citation type="submission" date="2017-01" db="EMBL/GenBank/DDBJ databases">
        <title>Genome Sequencing of a Marine Spirillum, Oceanospirillum multiglobuliferum ATCC 33336, from Japan.</title>
        <authorList>
            <person name="Carney J.G."/>
            <person name="Trachtenberg A.M."/>
            <person name="Rheaume B.A."/>
            <person name="Linnane J.D."/>
            <person name="Pitts N.L."/>
            <person name="Mykles D.L."/>
            <person name="Maclea K.S."/>
        </authorList>
    </citation>
    <scope>NUCLEOTIDE SEQUENCE [LARGE SCALE GENOMIC DNA]</scope>
    <source>
        <strain evidence="5 6">ATCC 33336</strain>
    </source>
</reference>
<dbReference type="HAMAP" id="MF_00688">
    <property type="entry name" value="Leu_Phe_trans"/>
    <property type="match status" value="1"/>
</dbReference>
<dbReference type="GO" id="GO:0008914">
    <property type="term" value="F:leucyl-tRNA--protein transferase activity"/>
    <property type="evidence" value="ECO:0007669"/>
    <property type="project" value="UniProtKB-UniRule"/>
</dbReference>
<dbReference type="EMBL" id="MTSM01000001">
    <property type="protein sequence ID" value="OPX57143.1"/>
    <property type="molecule type" value="Genomic_DNA"/>
</dbReference>
<comment type="subcellular location">
    <subcellularLocation>
        <location evidence="4">Cytoplasm</location>
    </subcellularLocation>
</comment>
<gene>
    <name evidence="4" type="primary">aat</name>
    <name evidence="5" type="ORF">BTE48_00905</name>
</gene>
<keyword evidence="3 4" id="KW-0012">Acyltransferase</keyword>
<evidence type="ECO:0000313" key="5">
    <source>
        <dbReference type="EMBL" id="OPX57143.1"/>
    </source>
</evidence>
<comment type="similarity">
    <text evidence="4">Belongs to the L/F-transferase family.</text>
</comment>
<name>A0A1V4T968_9GAMM</name>
<dbReference type="OrthoDB" id="9790282at2"/>
<protein>
    <recommendedName>
        <fullName evidence="4">Leucyl/phenylalanyl-tRNA--protein transferase</fullName>
        <ecNumber evidence="4">2.3.2.6</ecNumber>
    </recommendedName>
    <alternativeName>
        <fullName evidence="4">L/F-transferase</fullName>
    </alternativeName>
    <alternativeName>
        <fullName evidence="4">Leucyltransferase</fullName>
    </alternativeName>
    <alternativeName>
        <fullName evidence="4">Phenyalanyltransferase</fullName>
    </alternativeName>
</protein>
<evidence type="ECO:0000256" key="3">
    <source>
        <dbReference type="ARBA" id="ARBA00023315"/>
    </source>
</evidence>
<comment type="catalytic activity">
    <reaction evidence="4">
        <text>N-terminal L-lysyl-[protein] + L-leucyl-tRNA(Leu) = N-terminal L-leucyl-L-lysyl-[protein] + tRNA(Leu) + H(+)</text>
        <dbReference type="Rhea" id="RHEA:12340"/>
        <dbReference type="Rhea" id="RHEA-COMP:9613"/>
        <dbReference type="Rhea" id="RHEA-COMP:9622"/>
        <dbReference type="Rhea" id="RHEA-COMP:12670"/>
        <dbReference type="Rhea" id="RHEA-COMP:12671"/>
        <dbReference type="ChEBI" id="CHEBI:15378"/>
        <dbReference type="ChEBI" id="CHEBI:65249"/>
        <dbReference type="ChEBI" id="CHEBI:78442"/>
        <dbReference type="ChEBI" id="CHEBI:78494"/>
        <dbReference type="ChEBI" id="CHEBI:133043"/>
        <dbReference type="EC" id="2.3.2.6"/>
    </reaction>
</comment>
<dbReference type="EC" id="2.3.2.6" evidence="4"/>
<comment type="catalytic activity">
    <reaction evidence="4">
        <text>L-phenylalanyl-tRNA(Phe) + an N-terminal L-alpha-aminoacyl-[protein] = an N-terminal L-phenylalanyl-L-alpha-aminoacyl-[protein] + tRNA(Phe)</text>
        <dbReference type="Rhea" id="RHEA:43632"/>
        <dbReference type="Rhea" id="RHEA-COMP:9668"/>
        <dbReference type="Rhea" id="RHEA-COMP:9699"/>
        <dbReference type="Rhea" id="RHEA-COMP:10636"/>
        <dbReference type="Rhea" id="RHEA-COMP:10637"/>
        <dbReference type="ChEBI" id="CHEBI:78442"/>
        <dbReference type="ChEBI" id="CHEBI:78531"/>
        <dbReference type="ChEBI" id="CHEBI:78597"/>
        <dbReference type="ChEBI" id="CHEBI:83561"/>
        <dbReference type="EC" id="2.3.2.6"/>
    </reaction>
</comment>
<evidence type="ECO:0000256" key="2">
    <source>
        <dbReference type="ARBA" id="ARBA00022679"/>
    </source>
</evidence>
<sequence length="246" mass="27792">MTLPWLDPDLPPEFPPTAHALKDPSGLLAFGGKLNAHWLQVAYRSGIFPWFNPDEPILWWSPDPRMVVKPEAVKVHRSLKKTLRKQHFSFTVDQAFEQVMHQCAGARNYTHLTWITDDIKAAYIELHQKGYAHSIETWCDGKLVGGLYGVSVGKIFCGESMFSHVSDASKAAFVYLATHLKRWDYQLIDCQVYTDHLASLGAAEIGRTEFMDYLKLYGAAVLPLDAWQGELCATSEAVLERLDSHQ</sequence>
<dbReference type="GO" id="GO:0005737">
    <property type="term" value="C:cytoplasm"/>
    <property type="evidence" value="ECO:0007669"/>
    <property type="project" value="UniProtKB-SubCell"/>
</dbReference>
<dbReference type="GO" id="GO:0030163">
    <property type="term" value="P:protein catabolic process"/>
    <property type="evidence" value="ECO:0007669"/>
    <property type="project" value="UniProtKB-UniRule"/>
</dbReference>
<keyword evidence="6" id="KW-1185">Reference proteome</keyword>
<keyword evidence="1 4" id="KW-0963">Cytoplasm</keyword>
<dbReference type="AlphaFoldDB" id="A0A1V4T968"/>
<accession>A0A1V4T968</accession>
<dbReference type="Pfam" id="PF03588">
    <property type="entry name" value="Leu_Phe_trans"/>
    <property type="match status" value="1"/>
</dbReference>
<dbReference type="NCBIfam" id="TIGR00667">
    <property type="entry name" value="aat"/>
    <property type="match status" value="1"/>
</dbReference>
<dbReference type="PANTHER" id="PTHR30098">
    <property type="entry name" value="LEUCYL/PHENYLALANYL-TRNA--PROTEIN TRANSFERASE"/>
    <property type="match status" value="1"/>
</dbReference>
<dbReference type="InterPro" id="IPR042203">
    <property type="entry name" value="Leu/Phe-tRNA_Trfase_C"/>
</dbReference>
<dbReference type="Gene3D" id="3.30.70.3550">
    <property type="entry name" value="Leucyl/phenylalanyl-tRNA-protein transferase, N-terminal domain"/>
    <property type="match status" value="1"/>
</dbReference>
<proteinExistence type="inferred from homology"/>
<dbReference type="Proteomes" id="UP000191418">
    <property type="component" value="Unassembled WGS sequence"/>
</dbReference>
<dbReference type="InterPro" id="IPR004616">
    <property type="entry name" value="Leu/Phe-tRNA_Trfase"/>
</dbReference>
<dbReference type="InterPro" id="IPR016181">
    <property type="entry name" value="Acyl_CoA_acyltransferase"/>
</dbReference>
<dbReference type="Gene3D" id="3.40.630.70">
    <property type="entry name" value="Leucyl/phenylalanyl-tRNA-protein transferase, C-terminal domain"/>
    <property type="match status" value="1"/>
</dbReference>